<dbReference type="Gene3D" id="3.30.230.10">
    <property type="match status" value="1"/>
</dbReference>
<evidence type="ECO:0000313" key="2">
    <source>
        <dbReference type="EMBL" id="KCW87132.1"/>
    </source>
</evidence>
<feature type="domain" description="DNA topoisomerase VI subunit B transducer" evidence="1">
    <location>
        <begin position="2"/>
        <end position="64"/>
    </location>
</feature>
<dbReference type="InterPro" id="IPR014721">
    <property type="entry name" value="Ribsml_uS5_D2-typ_fold_subgr"/>
</dbReference>
<proteinExistence type="predicted"/>
<dbReference type="SUPFAM" id="SSF54211">
    <property type="entry name" value="Ribosomal protein S5 domain 2-like"/>
    <property type="match status" value="1"/>
</dbReference>
<dbReference type="GO" id="GO:0003677">
    <property type="term" value="F:DNA binding"/>
    <property type="evidence" value="ECO:0007669"/>
    <property type="project" value="InterPro"/>
</dbReference>
<organism evidence="2">
    <name type="scientific">Eucalyptus grandis</name>
    <name type="common">Flooded gum</name>
    <dbReference type="NCBI Taxonomy" id="71139"/>
    <lineage>
        <taxon>Eukaryota</taxon>
        <taxon>Viridiplantae</taxon>
        <taxon>Streptophyta</taxon>
        <taxon>Embryophyta</taxon>
        <taxon>Tracheophyta</taxon>
        <taxon>Spermatophyta</taxon>
        <taxon>Magnoliopsida</taxon>
        <taxon>eudicotyledons</taxon>
        <taxon>Gunneridae</taxon>
        <taxon>Pentapetalae</taxon>
        <taxon>rosids</taxon>
        <taxon>malvids</taxon>
        <taxon>Myrtales</taxon>
        <taxon>Myrtaceae</taxon>
        <taxon>Myrtoideae</taxon>
        <taxon>Eucalypteae</taxon>
        <taxon>Eucalyptus</taxon>
    </lineage>
</organism>
<protein>
    <recommendedName>
        <fullName evidence="1">DNA topoisomerase VI subunit B transducer domain-containing protein</fullName>
    </recommendedName>
</protein>
<gene>
    <name evidence="2" type="ORF">EUGRSUZ_B03660</name>
</gene>
<dbReference type="Gramene" id="KCW87132">
    <property type="protein sequence ID" value="KCW87132"/>
    <property type="gene ID" value="EUGRSUZ_B03660"/>
</dbReference>
<dbReference type="OMA" id="PDFVFRF"/>
<name>A0A059D966_EUCGR</name>
<reference evidence="2" key="1">
    <citation type="submission" date="2013-07" db="EMBL/GenBank/DDBJ databases">
        <title>The genome of Eucalyptus grandis.</title>
        <authorList>
            <person name="Schmutz J."/>
            <person name="Hayes R."/>
            <person name="Myburg A."/>
            <person name="Tuskan G."/>
            <person name="Grattapaglia D."/>
            <person name="Rokhsar D.S."/>
        </authorList>
    </citation>
    <scope>NUCLEOTIDE SEQUENCE</scope>
    <source>
        <tissue evidence="2">Leaf extractions</tissue>
    </source>
</reference>
<dbReference type="PANTHER" id="PTHR48444:SF1">
    <property type="entry name" value="DNA TOPOISOMERASE 6 SUBUNIT B"/>
    <property type="match status" value="1"/>
</dbReference>
<dbReference type="PANTHER" id="PTHR48444">
    <property type="entry name" value="DNA TOPOISOMERASE 6 SUBUNIT B"/>
    <property type="match status" value="1"/>
</dbReference>
<accession>A0A059D966</accession>
<evidence type="ECO:0000259" key="1">
    <source>
        <dbReference type="Pfam" id="PF09239"/>
    </source>
</evidence>
<dbReference type="InterPro" id="IPR020568">
    <property type="entry name" value="Ribosomal_Su5_D2-typ_SF"/>
</dbReference>
<dbReference type="Pfam" id="PF09239">
    <property type="entry name" value="Topo-VIb_trans"/>
    <property type="match status" value="1"/>
</dbReference>
<dbReference type="GO" id="GO:0003918">
    <property type="term" value="F:DNA topoisomerase type II (double strand cut, ATP-hydrolyzing) activity"/>
    <property type="evidence" value="ECO:0007669"/>
    <property type="project" value="InterPro"/>
</dbReference>
<dbReference type="STRING" id="71139.A0A059D966"/>
<dbReference type="InParanoid" id="A0A059D966"/>
<dbReference type="InterPro" id="IPR015320">
    <property type="entry name" value="TopoVI_B_transducer"/>
</dbReference>
<sequence length="176" mass="20166">MQDKIGVFVSIVSTKIPFKGTGKEYIGDDITEIATAVKYAIQQCCIQLKSKIVKKMQAREQQERKRNLSKYVPNAAGAVYDVLKEMAQSHALKKKRYEDEDADLLDKVSARLITKDMLTEKLSQHVEKVDYEMALEFATQRGVSEEPREAIYIQSLDAKSDFIEFSNSIFCFRLIR</sequence>
<dbReference type="GO" id="GO:0006265">
    <property type="term" value="P:DNA topological change"/>
    <property type="evidence" value="ECO:0007669"/>
    <property type="project" value="InterPro"/>
</dbReference>
<dbReference type="EMBL" id="KK198754">
    <property type="protein sequence ID" value="KCW87132.1"/>
    <property type="molecule type" value="Genomic_DNA"/>
</dbReference>
<dbReference type="OrthoDB" id="1562195at2759"/>
<dbReference type="AlphaFoldDB" id="A0A059D966"/>
<dbReference type="eggNOG" id="ENOG502QQC0">
    <property type="taxonomic scope" value="Eukaryota"/>
</dbReference>